<dbReference type="PANTHER" id="PTHR30595">
    <property type="entry name" value="GLPR-RELATED TRANSCRIPTIONAL REPRESSOR"/>
    <property type="match status" value="1"/>
</dbReference>
<evidence type="ECO:0000256" key="1">
    <source>
        <dbReference type="SAM" id="MobiDB-lite"/>
    </source>
</evidence>
<reference evidence="3 4" key="1">
    <citation type="submission" date="2017-07" db="EMBL/GenBank/DDBJ databases">
        <title>Bifidobacterium novel species.</title>
        <authorList>
            <person name="Lugli G.A."/>
            <person name="Milani C."/>
            <person name="Duranti S."/>
            <person name="Mangifesta M."/>
        </authorList>
    </citation>
    <scope>NUCLEOTIDE SEQUENCE [LARGE SCALE GENOMIC DNA]</scope>
    <source>
        <strain evidence="3 4">77</strain>
    </source>
</reference>
<sequence>MFDLRVLDGLREGNRLEAKEAAGGVPKSVWETYSAFANTNGGVILMGVSEDRQHNLTATGVRDPERMVKGFWDTVNNRNKISANVLADEDVSIEQVDGVPIVVVHVPRASRESKPVYIDRNPVGGTYRRNGEGDYKCSEEEYRAMVRDNGTGSDTLDHMPLDRFGIEDLDTETIGSYRNTLSAVRPGHPWLALDMDEFLMRLGAVAKGDDGRPHPTRAGLLMFGHDWKITQEFPYYFLDYREMTDGVRRWDHRIVSGDGEWSGNLYDFWLKVWARLAQTVRRPFAVDADMRRVDDTPLHLALREALANALIHADYYIRGNTVIIRNRESISFSNPGGLRIPADVAMAGGLSDSRNPTLLKMFALISVVERAGSGFDAMRWGCDWARIPHPKLTESFDPDRTMLEFRVETADSWDGSSAPSSSVAPTSGESTLQTKPKRDARDVVVDYLRRERSIDRATVERLTGASASKAKYVLKGLVEDGMIEQRGRGRGTRYVLR</sequence>
<dbReference type="PANTHER" id="PTHR30595:SF6">
    <property type="entry name" value="SCHLAFEN ALBA-2 DOMAIN-CONTAINING PROTEIN"/>
    <property type="match status" value="1"/>
</dbReference>
<feature type="compositionally biased region" description="Low complexity" evidence="1">
    <location>
        <begin position="412"/>
        <end position="428"/>
    </location>
</feature>
<protein>
    <submittedName>
        <fullName evidence="3">Transcriptional regulator</fullName>
    </submittedName>
</protein>
<dbReference type="EMBL" id="NMWT01000005">
    <property type="protein sequence ID" value="PLS29351.1"/>
    <property type="molecule type" value="Genomic_DNA"/>
</dbReference>
<dbReference type="AlphaFoldDB" id="A0A2N5J555"/>
<evidence type="ECO:0000259" key="2">
    <source>
        <dbReference type="Pfam" id="PF04326"/>
    </source>
</evidence>
<proteinExistence type="predicted"/>
<dbReference type="OrthoDB" id="9805115at2"/>
<feature type="domain" description="Schlafen AlbA-2" evidence="2">
    <location>
        <begin position="12"/>
        <end position="137"/>
    </location>
</feature>
<dbReference type="InterPro" id="IPR036388">
    <property type="entry name" value="WH-like_DNA-bd_sf"/>
</dbReference>
<dbReference type="Proteomes" id="UP000235034">
    <property type="component" value="Unassembled WGS sequence"/>
</dbReference>
<dbReference type="InterPro" id="IPR038461">
    <property type="entry name" value="Schlafen_AlbA_2_dom_sf"/>
</dbReference>
<dbReference type="InterPro" id="IPR038475">
    <property type="entry name" value="RecG_C_sf"/>
</dbReference>
<gene>
    <name evidence="3" type="ORF">Uis4E_0547</name>
</gene>
<comment type="caution">
    <text evidence="3">The sequence shown here is derived from an EMBL/GenBank/DDBJ whole genome shotgun (WGS) entry which is preliminary data.</text>
</comment>
<feature type="region of interest" description="Disordered" evidence="1">
    <location>
        <begin position="411"/>
        <end position="438"/>
    </location>
</feature>
<evidence type="ECO:0000313" key="4">
    <source>
        <dbReference type="Proteomes" id="UP000235034"/>
    </source>
</evidence>
<name>A0A2N5J555_9BIFI</name>
<dbReference type="InterPro" id="IPR007421">
    <property type="entry name" value="Schlafen_AlbA_2_dom"/>
</dbReference>
<dbReference type="Pfam" id="PF04326">
    <property type="entry name" value="SLFN_AlbA_2"/>
    <property type="match status" value="1"/>
</dbReference>
<evidence type="ECO:0000313" key="3">
    <source>
        <dbReference type="EMBL" id="PLS29351.1"/>
    </source>
</evidence>
<organism evidence="3 4">
    <name type="scientific">Bifidobacterium parmae</name>
    <dbReference type="NCBI Taxonomy" id="361854"/>
    <lineage>
        <taxon>Bacteria</taxon>
        <taxon>Bacillati</taxon>
        <taxon>Actinomycetota</taxon>
        <taxon>Actinomycetes</taxon>
        <taxon>Bifidobacteriales</taxon>
        <taxon>Bifidobacteriaceae</taxon>
        <taxon>Bifidobacterium</taxon>
    </lineage>
</organism>
<dbReference type="Gene3D" id="3.30.565.60">
    <property type="match status" value="1"/>
</dbReference>
<keyword evidence="4" id="KW-1185">Reference proteome</keyword>
<accession>A0A2N5J555</accession>
<dbReference type="Gene3D" id="3.30.950.30">
    <property type="entry name" value="Schlafen, AAA domain"/>
    <property type="match status" value="1"/>
</dbReference>
<dbReference type="Pfam" id="PF13749">
    <property type="entry name" value="HATPase_c_4"/>
    <property type="match status" value="1"/>
</dbReference>
<dbReference type="Gene3D" id="1.10.10.10">
    <property type="entry name" value="Winged helix-like DNA-binding domain superfamily/Winged helix DNA-binding domain"/>
    <property type="match status" value="1"/>
</dbReference>